<dbReference type="AlphaFoldDB" id="A0AAW1V354"/>
<feature type="transmembrane region" description="Helical" evidence="1">
    <location>
        <begin position="12"/>
        <end position="35"/>
    </location>
</feature>
<evidence type="ECO:0000313" key="3">
    <source>
        <dbReference type="Proteomes" id="UP001431783"/>
    </source>
</evidence>
<proteinExistence type="predicted"/>
<sequence>MDPIVWVKASSRFFHLFLSSAVIIQSLPAIFMPVVTSDVFGPSLLSSADTSLASWSGPVCYFCCPPAVCTSRDMTSPLPFQPQSMLKSNCKFCFSPNVCTFYLMYFSKFQDAPLHSTLA</sequence>
<gene>
    <name evidence="2" type="ORF">WA026_020620</name>
</gene>
<name>A0AAW1V354_9CUCU</name>
<accession>A0AAW1V354</accession>
<evidence type="ECO:0000256" key="1">
    <source>
        <dbReference type="SAM" id="Phobius"/>
    </source>
</evidence>
<dbReference type="Proteomes" id="UP001431783">
    <property type="component" value="Unassembled WGS sequence"/>
</dbReference>
<comment type="caution">
    <text evidence="2">The sequence shown here is derived from an EMBL/GenBank/DDBJ whole genome shotgun (WGS) entry which is preliminary data.</text>
</comment>
<keyword evidence="1" id="KW-1133">Transmembrane helix</keyword>
<dbReference type="EMBL" id="JARQZJ010000105">
    <property type="protein sequence ID" value="KAK9887167.1"/>
    <property type="molecule type" value="Genomic_DNA"/>
</dbReference>
<organism evidence="2 3">
    <name type="scientific">Henosepilachna vigintioctopunctata</name>
    <dbReference type="NCBI Taxonomy" id="420089"/>
    <lineage>
        <taxon>Eukaryota</taxon>
        <taxon>Metazoa</taxon>
        <taxon>Ecdysozoa</taxon>
        <taxon>Arthropoda</taxon>
        <taxon>Hexapoda</taxon>
        <taxon>Insecta</taxon>
        <taxon>Pterygota</taxon>
        <taxon>Neoptera</taxon>
        <taxon>Endopterygota</taxon>
        <taxon>Coleoptera</taxon>
        <taxon>Polyphaga</taxon>
        <taxon>Cucujiformia</taxon>
        <taxon>Coccinelloidea</taxon>
        <taxon>Coccinellidae</taxon>
        <taxon>Epilachninae</taxon>
        <taxon>Epilachnini</taxon>
        <taxon>Henosepilachna</taxon>
    </lineage>
</organism>
<reference evidence="2 3" key="1">
    <citation type="submission" date="2023-03" db="EMBL/GenBank/DDBJ databases">
        <title>Genome insight into feeding habits of ladybird beetles.</title>
        <authorList>
            <person name="Li H.-S."/>
            <person name="Huang Y.-H."/>
            <person name="Pang H."/>
        </authorList>
    </citation>
    <scope>NUCLEOTIDE SEQUENCE [LARGE SCALE GENOMIC DNA]</scope>
    <source>
        <strain evidence="2">SYSU_2023b</strain>
        <tissue evidence="2">Whole body</tissue>
    </source>
</reference>
<keyword evidence="1" id="KW-0812">Transmembrane</keyword>
<protein>
    <submittedName>
        <fullName evidence="2">Uncharacterized protein</fullName>
    </submittedName>
</protein>
<evidence type="ECO:0000313" key="2">
    <source>
        <dbReference type="EMBL" id="KAK9887167.1"/>
    </source>
</evidence>
<keyword evidence="3" id="KW-1185">Reference proteome</keyword>
<keyword evidence="1" id="KW-0472">Membrane</keyword>